<keyword evidence="1" id="KW-0227">DNA damage</keyword>
<sequence length="74" mass="8331">MNERATMDAEVFHGTQCAHAARVYDLVRDIPPGKVTTYGHIAKDTLDTREWSVPRSNIYKIRQCRGSVSLARAV</sequence>
<proteinExistence type="predicted"/>
<name>A0ABY8EIN0_MALFU</name>
<dbReference type="InterPro" id="IPR036217">
    <property type="entry name" value="MethylDNA_cys_MeTrfase_DNAb"/>
</dbReference>
<organism evidence="3 4">
    <name type="scientific">Malassezia furfur</name>
    <name type="common">Pityriasis versicolor infection agent</name>
    <name type="synonym">Pityrosporum furfur</name>
    <dbReference type="NCBI Taxonomy" id="55194"/>
    <lineage>
        <taxon>Eukaryota</taxon>
        <taxon>Fungi</taxon>
        <taxon>Dikarya</taxon>
        <taxon>Basidiomycota</taxon>
        <taxon>Ustilaginomycotina</taxon>
        <taxon>Malasseziomycetes</taxon>
        <taxon>Malasseziales</taxon>
        <taxon>Malasseziaceae</taxon>
        <taxon>Malassezia</taxon>
    </lineage>
</organism>
<dbReference type="InterPro" id="IPR036388">
    <property type="entry name" value="WH-like_DNA-bd_sf"/>
</dbReference>
<dbReference type="Pfam" id="PF01035">
    <property type="entry name" value="DNA_binding_1"/>
    <property type="match status" value="1"/>
</dbReference>
<keyword evidence="4" id="KW-1185">Reference proteome</keyword>
<evidence type="ECO:0000256" key="1">
    <source>
        <dbReference type="ARBA" id="ARBA00022763"/>
    </source>
</evidence>
<gene>
    <name evidence="3" type="ORF">GLX27_000238</name>
</gene>
<dbReference type="Gene3D" id="1.10.10.10">
    <property type="entry name" value="Winged helix-like DNA-binding domain superfamily/Winged helix DNA-binding domain"/>
    <property type="match status" value="1"/>
</dbReference>
<feature type="domain" description="Methylated-DNA-[protein]-cysteine S-methyltransferase DNA binding" evidence="2">
    <location>
        <begin position="21"/>
        <end position="44"/>
    </location>
</feature>
<protein>
    <recommendedName>
        <fullName evidence="2">Methylated-DNA-[protein]-cysteine S-methyltransferase DNA binding domain-containing protein</fullName>
    </recommendedName>
</protein>
<accession>A0ABY8EIN0</accession>
<dbReference type="EMBL" id="CP046234">
    <property type="protein sequence ID" value="WFD45616.1"/>
    <property type="molecule type" value="Genomic_DNA"/>
</dbReference>
<dbReference type="SUPFAM" id="SSF46767">
    <property type="entry name" value="Methylated DNA-protein cysteine methyltransferase, C-terminal domain"/>
    <property type="match status" value="1"/>
</dbReference>
<dbReference type="Proteomes" id="UP000818624">
    <property type="component" value="Chromosome 1"/>
</dbReference>
<evidence type="ECO:0000259" key="2">
    <source>
        <dbReference type="Pfam" id="PF01035"/>
    </source>
</evidence>
<dbReference type="InterPro" id="IPR014048">
    <property type="entry name" value="MethylDNA_cys_MeTrfase_DNA-bd"/>
</dbReference>
<evidence type="ECO:0000313" key="4">
    <source>
        <dbReference type="Proteomes" id="UP000818624"/>
    </source>
</evidence>
<evidence type="ECO:0000313" key="3">
    <source>
        <dbReference type="EMBL" id="WFD45616.1"/>
    </source>
</evidence>
<reference evidence="3 4" key="1">
    <citation type="journal article" date="2020" name="Elife">
        <title>Loss of centromere function drives karyotype evolution in closely related Malassezia species.</title>
        <authorList>
            <person name="Sankaranarayanan S.R."/>
            <person name="Ianiri G."/>
            <person name="Coelho M.A."/>
            <person name="Reza M.H."/>
            <person name="Thimmappa B.C."/>
            <person name="Ganguly P."/>
            <person name="Vadnala R.N."/>
            <person name="Sun S."/>
            <person name="Siddharthan R."/>
            <person name="Tellgren-Roth C."/>
            <person name="Dawson T.L."/>
            <person name="Heitman J."/>
            <person name="Sanyal K."/>
        </authorList>
    </citation>
    <scope>NUCLEOTIDE SEQUENCE [LARGE SCALE GENOMIC DNA]</scope>
    <source>
        <strain evidence="3">CBS14141</strain>
    </source>
</reference>